<gene>
    <name evidence="1" type="ORF">SODALDRAFT_357474</name>
</gene>
<dbReference type="RefSeq" id="XP_028469237.1">
    <property type="nucleotide sequence ID" value="XM_028614008.1"/>
</dbReference>
<dbReference type="EMBL" id="ML119052">
    <property type="protein sequence ID" value="ROT41431.1"/>
    <property type="molecule type" value="Genomic_DNA"/>
</dbReference>
<sequence>MSPDIGATRAFDCAEYQIIFAISISISISISKLHFNLTIRLIPTSTSFLFTRTF</sequence>
<proteinExistence type="predicted"/>
<name>A0A3N2Q3T4_SODAK</name>
<dbReference type="GeneID" id="39582486"/>
<evidence type="ECO:0000313" key="1">
    <source>
        <dbReference type="EMBL" id="ROT41431.1"/>
    </source>
</evidence>
<protein>
    <submittedName>
        <fullName evidence="1">Uncharacterized protein</fullName>
    </submittedName>
</protein>
<keyword evidence="2" id="KW-1185">Reference proteome</keyword>
<dbReference type="AlphaFoldDB" id="A0A3N2Q3T4"/>
<evidence type="ECO:0000313" key="2">
    <source>
        <dbReference type="Proteomes" id="UP000272025"/>
    </source>
</evidence>
<organism evidence="1 2">
    <name type="scientific">Sodiomyces alkalinus (strain CBS 110278 / VKM F-3762 / F11)</name>
    <name type="common">Alkaliphilic filamentous fungus</name>
    <dbReference type="NCBI Taxonomy" id="1314773"/>
    <lineage>
        <taxon>Eukaryota</taxon>
        <taxon>Fungi</taxon>
        <taxon>Dikarya</taxon>
        <taxon>Ascomycota</taxon>
        <taxon>Pezizomycotina</taxon>
        <taxon>Sordariomycetes</taxon>
        <taxon>Hypocreomycetidae</taxon>
        <taxon>Glomerellales</taxon>
        <taxon>Plectosphaerellaceae</taxon>
        <taxon>Sodiomyces</taxon>
    </lineage>
</organism>
<accession>A0A3N2Q3T4</accession>
<reference evidence="1 2" key="1">
    <citation type="journal article" date="2018" name="Mol. Ecol.">
        <title>The obligate alkalophilic soda-lake fungus Sodiomyces alkalinus has shifted to a protein diet.</title>
        <authorList>
            <person name="Grum-Grzhimaylo A.A."/>
            <person name="Falkoski D.L."/>
            <person name="van den Heuvel J."/>
            <person name="Valero-Jimenez C.A."/>
            <person name="Min B."/>
            <person name="Choi I.G."/>
            <person name="Lipzen A."/>
            <person name="Daum C.G."/>
            <person name="Aanen D.K."/>
            <person name="Tsang A."/>
            <person name="Henrissat B."/>
            <person name="Bilanenko E.N."/>
            <person name="de Vries R.P."/>
            <person name="van Kan J.A.L."/>
            <person name="Grigoriev I.V."/>
            <person name="Debets A.J.M."/>
        </authorList>
    </citation>
    <scope>NUCLEOTIDE SEQUENCE [LARGE SCALE GENOMIC DNA]</scope>
    <source>
        <strain evidence="1 2">F11</strain>
    </source>
</reference>
<dbReference type="Proteomes" id="UP000272025">
    <property type="component" value="Unassembled WGS sequence"/>
</dbReference>